<dbReference type="eggNOG" id="COG1214">
    <property type="taxonomic scope" value="Bacteria"/>
</dbReference>
<evidence type="ECO:0000259" key="1">
    <source>
        <dbReference type="Pfam" id="PF00814"/>
    </source>
</evidence>
<dbReference type="NCBIfam" id="TIGR03725">
    <property type="entry name" value="T6A_YeaZ"/>
    <property type="match status" value="1"/>
</dbReference>
<keyword evidence="2" id="KW-0378">Hydrolase</keyword>
<evidence type="ECO:0000313" key="2">
    <source>
        <dbReference type="EMBL" id="EAZ91426.1"/>
    </source>
</evidence>
<dbReference type="InterPro" id="IPR022496">
    <property type="entry name" value="T6A_TsaB"/>
</dbReference>
<dbReference type="Gene3D" id="3.30.420.200">
    <property type="match status" value="1"/>
</dbReference>
<keyword evidence="2" id="KW-0645">Protease</keyword>
<dbReference type="OrthoDB" id="9784166at2"/>
<dbReference type="Proteomes" id="UP000003781">
    <property type="component" value="Unassembled WGS sequence"/>
</dbReference>
<dbReference type="EMBL" id="AAXW01000014">
    <property type="protein sequence ID" value="EAZ91426.1"/>
    <property type="molecule type" value="Genomic_DNA"/>
</dbReference>
<sequence length="213" mass="24226">MNPLTDPIYGLGLHTTSSQLGLSLSDFATEAYTKTWDLDRQLSNYLHQYLQEFIEPKSWQAFQFIAVATGPGSFTSNRIGMVTARTLAQQLNLPLFGISSLAAFAWFHQKRYTINEPIFVKMKASRGQFYGGIYCKNKQENGLDIILNDTVMMPEDWEKTLQDLTLSCLPLITPSKLGLTASSILELAYYQWQQGKRPHWSDIIPFYGMSTVY</sequence>
<feature type="domain" description="Gcp-like" evidence="1">
    <location>
        <begin position="58"/>
        <end position="158"/>
    </location>
</feature>
<dbReference type="Pfam" id="PF00814">
    <property type="entry name" value="TsaD"/>
    <property type="match status" value="1"/>
</dbReference>
<dbReference type="AlphaFoldDB" id="A3IQ86"/>
<dbReference type="InterPro" id="IPR043129">
    <property type="entry name" value="ATPase_NBD"/>
</dbReference>
<dbReference type="GO" id="GO:0006508">
    <property type="term" value="P:proteolysis"/>
    <property type="evidence" value="ECO:0007669"/>
    <property type="project" value="UniProtKB-KW"/>
</dbReference>
<dbReference type="SUPFAM" id="SSF53067">
    <property type="entry name" value="Actin-like ATPase domain"/>
    <property type="match status" value="2"/>
</dbReference>
<dbReference type="InterPro" id="IPR000905">
    <property type="entry name" value="Gcp-like_dom"/>
</dbReference>
<dbReference type="Gene3D" id="3.30.420.40">
    <property type="match status" value="1"/>
</dbReference>
<evidence type="ECO:0000313" key="3">
    <source>
        <dbReference type="Proteomes" id="UP000003781"/>
    </source>
</evidence>
<keyword evidence="3" id="KW-1185">Reference proteome</keyword>
<dbReference type="GO" id="GO:0008233">
    <property type="term" value="F:peptidase activity"/>
    <property type="evidence" value="ECO:0007669"/>
    <property type="project" value="UniProtKB-KW"/>
</dbReference>
<organism evidence="2 3">
    <name type="scientific">Crocosphaera chwakensis CCY0110</name>
    <dbReference type="NCBI Taxonomy" id="391612"/>
    <lineage>
        <taxon>Bacteria</taxon>
        <taxon>Bacillati</taxon>
        <taxon>Cyanobacteriota</taxon>
        <taxon>Cyanophyceae</taxon>
        <taxon>Oscillatoriophycideae</taxon>
        <taxon>Chroococcales</taxon>
        <taxon>Aphanothecaceae</taxon>
        <taxon>Crocosphaera</taxon>
        <taxon>Crocosphaera chwakensis</taxon>
    </lineage>
</organism>
<dbReference type="RefSeq" id="WP_008275551.1">
    <property type="nucleotide sequence ID" value="NZ_AAXW01000014.1"/>
</dbReference>
<reference evidence="2 3" key="1">
    <citation type="submission" date="2007-03" db="EMBL/GenBank/DDBJ databases">
        <authorList>
            <person name="Stal L."/>
            <person name="Ferriera S."/>
            <person name="Johnson J."/>
            <person name="Kravitz S."/>
            <person name="Beeson K."/>
            <person name="Sutton G."/>
            <person name="Rogers Y.-H."/>
            <person name="Friedman R."/>
            <person name="Frazier M."/>
            <person name="Venter J.C."/>
        </authorList>
    </citation>
    <scope>NUCLEOTIDE SEQUENCE [LARGE SCALE GENOMIC DNA]</scope>
    <source>
        <strain evidence="2 3">CCY0110</strain>
    </source>
</reference>
<protein>
    <submittedName>
        <fullName evidence="2">Peptidase M22, glycoprotease</fullName>
    </submittedName>
</protein>
<gene>
    <name evidence="2" type="ORF">CY0110_05632</name>
</gene>
<name>A3IQ86_9CHRO</name>
<comment type="caution">
    <text evidence="2">The sequence shown here is derived from an EMBL/GenBank/DDBJ whole genome shotgun (WGS) entry which is preliminary data.</text>
</comment>
<accession>A3IQ86</accession>
<dbReference type="GO" id="GO:0002949">
    <property type="term" value="P:tRNA threonylcarbamoyladenosine modification"/>
    <property type="evidence" value="ECO:0007669"/>
    <property type="project" value="InterPro"/>
</dbReference>
<proteinExistence type="predicted"/>